<name>A0AAN8T056_SOLBU</name>
<evidence type="ECO:0000313" key="3">
    <source>
        <dbReference type="Proteomes" id="UP001371456"/>
    </source>
</evidence>
<keyword evidence="3" id="KW-1185">Reference proteome</keyword>
<reference evidence="2 3" key="1">
    <citation type="submission" date="2024-02" db="EMBL/GenBank/DDBJ databases">
        <title>de novo genome assembly of Solanum bulbocastanum strain 11H21.</title>
        <authorList>
            <person name="Hosaka A.J."/>
        </authorList>
    </citation>
    <scope>NUCLEOTIDE SEQUENCE [LARGE SCALE GENOMIC DNA]</scope>
    <source>
        <tissue evidence="2">Young leaves</tissue>
    </source>
</reference>
<dbReference type="AlphaFoldDB" id="A0AAN8T056"/>
<feature type="region of interest" description="Disordered" evidence="1">
    <location>
        <begin position="1"/>
        <end position="29"/>
    </location>
</feature>
<dbReference type="EMBL" id="JBANQN010000011">
    <property type="protein sequence ID" value="KAK6776102.1"/>
    <property type="molecule type" value="Genomic_DNA"/>
</dbReference>
<proteinExistence type="predicted"/>
<organism evidence="2 3">
    <name type="scientific">Solanum bulbocastanum</name>
    <name type="common">Wild potato</name>
    <dbReference type="NCBI Taxonomy" id="147425"/>
    <lineage>
        <taxon>Eukaryota</taxon>
        <taxon>Viridiplantae</taxon>
        <taxon>Streptophyta</taxon>
        <taxon>Embryophyta</taxon>
        <taxon>Tracheophyta</taxon>
        <taxon>Spermatophyta</taxon>
        <taxon>Magnoliopsida</taxon>
        <taxon>eudicotyledons</taxon>
        <taxon>Gunneridae</taxon>
        <taxon>Pentapetalae</taxon>
        <taxon>asterids</taxon>
        <taxon>lamiids</taxon>
        <taxon>Solanales</taxon>
        <taxon>Solanaceae</taxon>
        <taxon>Solanoideae</taxon>
        <taxon>Solaneae</taxon>
        <taxon>Solanum</taxon>
    </lineage>
</organism>
<evidence type="ECO:0000256" key="1">
    <source>
        <dbReference type="SAM" id="MobiDB-lite"/>
    </source>
</evidence>
<evidence type="ECO:0000313" key="2">
    <source>
        <dbReference type="EMBL" id="KAK6776102.1"/>
    </source>
</evidence>
<protein>
    <submittedName>
        <fullName evidence="2">Uncharacterized protein</fullName>
    </submittedName>
</protein>
<accession>A0AAN8T056</accession>
<comment type="caution">
    <text evidence="2">The sequence shown here is derived from an EMBL/GenBank/DDBJ whole genome shotgun (WGS) entry which is preliminary data.</text>
</comment>
<dbReference type="Proteomes" id="UP001371456">
    <property type="component" value="Unassembled WGS sequence"/>
</dbReference>
<sequence length="29" mass="3280">MDSQPTMRRLQFLGVETSGPDLKPTMTLE</sequence>
<gene>
    <name evidence="2" type="ORF">RDI58_027103</name>
</gene>